<evidence type="ECO:0000256" key="10">
    <source>
        <dbReference type="ARBA" id="ARBA00023012"/>
    </source>
</evidence>
<feature type="modified residue" description="4-aspartylphosphate" evidence="12">
    <location>
        <position position="58"/>
    </location>
</feature>
<dbReference type="AlphaFoldDB" id="A0A2N4TZ27"/>
<evidence type="ECO:0000256" key="1">
    <source>
        <dbReference type="ARBA" id="ARBA00000085"/>
    </source>
</evidence>
<evidence type="ECO:0000259" key="14">
    <source>
        <dbReference type="PROSITE" id="PS50110"/>
    </source>
</evidence>
<gene>
    <name evidence="15" type="ORF">CR159_20430</name>
</gene>
<name>A0A2N4TZ27_9BURK</name>
<sequence>MTSLTDPVHFLLVDDLEENLLSLEALLKRDGLVMLKAKSGEEALELLLQHEVALALLDVQMPGMDGFALAEFMRGSERTRHIPIIFVTAGSGDTQRRFRGYEAGAVDFIQKPIEADILRSKANVFFDLYRQRKQIAGQRDELKAVSEALREADRRKDEFLAVLGHELRNPLAVINVGVELLRKRRDPDAAEVIRGQIERQVFHLARLIDDLLDIARISEGKISLRKQRIELKSILQSAIETSQPNFDAAGHTFTAQFPDEPVWLEADHTRLAQVVANLLNNAAKYTPPGGTITLVARCPSNHVEIEVKDNGIGIPHDMQASIFEIFTQVADHQNHAAGGLGIGLALVQQLVALHGGSIAVQSGGPGSGSTFVIKIPLEDGAADASNTDVGVALMENDGPN</sequence>
<dbReference type="Gene3D" id="1.10.287.130">
    <property type="match status" value="1"/>
</dbReference>
<dbReference type="Pfam" id="PF00512">
    <property type="entry name" value="HisKA"/>
    <property type="match status" value="1"/>
</dbReference>
<dbReference type="InterPro" id="IPR003594">
    <property type="entry name" value="HATPase_dom"/>
</dbReference>
<dbReference type="GO" id="GO:0005524">
    <property type="term" value="F:ATP binding"/>
    <property type="evidence" value="ECO:0007669"/>
    <property type="project" value="UniProtKB-KW"/>
</dbReference>
<dbReference type="InterPro" id="IPR036890">
    <property type="entry name" value="HATPase_C_sf"/>
</dbReference>
<organism evidence="15 16">
    <name type="scientific">Pollutimonas subterranea</name>
    <dbReference type="NCBI Taxonomy" id="2045210"/>
    <lineage>
        <taxon>Bacteria</taxon>
        <taxon>Pseudomonadati</taxon>
        <taxon>Pseudomonadota</taxon>
        <taxon>Betaproteobacteria</taxon>
        <taxon>Burkholderiales</taxon>
        <taxon>Alcaligenaceae</taxon>
        <taxon>Pollutimonas</taxon>
    </lineage>
</organism>
<evidence type="ECO:0000256" key="4">
    <source>
        <dbReference type="ARBA" id="ARBA00022475"/>
    </source>
</evidence>
<dbReference type="Pfam" id="PF02518">
    <property type="entry name" value="HATPase_c"/>
    <property type="match status" value="1"/>
</dbReference>
<dbReference type="Gene3D" id="3.30.565.10">
    <property type="entry name" value="Histidine kinase-like ATPase, C-terminal domain"/>
    <property type="match status" value="1"/>
</dbReference>
<accession>A0A2N4TZ27</accession>
<feature type="domain" description="Histidine kinase" evidence="13">
    <location>
        <begin position="162"/>
        <end position="379"/>
    </location>
</feature>
<evidence type="ECO:0000256" key="5">
    <source>
        <dbReference type="ARBA" id="ARBA00022553"/>
    </source>
</evidence>
<dbReference type="InterPro" id="IPR003661">
    <property type="entry name" value="HisK_dim/P_dom"/>
</dbReference>
<dbReference type="InterPro" id="IPR005467">
    <property type="entry name" value="His_kinase_dom"/>
</dbReference>
<dbReference type="PROSITE" id="PS50109">
    <property type="entry name" value="HIS_KIN"/>
    <property type="match status" value="1"/>
</dbReference>
<dbReference type="PRINTS" id="PR00344">
    <property type="entry name" value="BCTRLSENSOR"/>
</dbReference>
<dbReference type="SMART" id="SM00387">
    <property type="entry name" value="HATPase_c"/>
    <property type="match status" value="1"/>
</dbReference>
<keyword evidence="4" id="KW-1003">Cell membrane</keyword>
<keyword evidence="6" id="KW-0808">Transferase</keyword>
<keyword evidence="8 15" id="KW-0418">Kinase</keyword>
<dbReference type="PANTHER" id="PTHR43547">
    <property type="entry name" value="TWO-COMPONENT HISTIDINE KINASE"/>
    <property type="match status" value="1"/>
</dbReference>
<dbReference type="CDD" id="cd00082">
    <property type="entry name" value="HisKA"/>
    <property type="match status" value="1"/>
</dbReference>
<keyword evidence="16" id="KW-1185">Reference proteome</keyword>
<evidence type="ECO:0000256" key="2">
    <source>
        <dbReference type="ARBA" id="ARBA00004236"/>
    </source>
</evidence>
<dbReference type="RefSeq" id="WP_102075792.1">
    <property type="nucleotide sequence ID" value="NZ_PDNW01000031.1"/>
</dbReference>
<keyword evidence="11" id="KW-0472">Membrane</keyword>
<evidence type="ECO:0000256" key="11">
    <source>
        <dbReference type="ARBA" id="ARBA00023136"/>
    </source>
</evidence>
<dbReference type="InterPro" id="IPR004358">
    <property type="entry name" value="Sig_transdc_His_kin-like_C"/>
</dbReference>
<dbReference type="SMART" id="SM00388">
    <property type="entry name" value="HisKA"/>
    <property type="match status" value="1"/>
</dbReference>
<dbReference type="EC" id="2.7.13.3" evidence="3"/>
<dbReference type="PANTHER" id="PTHR43547:SF2">
    <property type="entry name" value="HYBRID SIGNAL TRANSDUCTION HISTIDINE KINASE C"/>
    <property type="match status" value="1"/>
</dbReference>
<dbReference type="Proteomes" id="UP000234190">
    <property type="component" value="Unassembled WGS sequence"/>
</dbReference>
<dbReference type="OrthoDB" id="9812260at2"/>
<reference evidence="15 16" key="1">
    <citation type="submission" date="2017-10" db="EMBL/GenBank/DDBJ databases">
        <title>Two draft genome sequences of Pusillimonas sp. strains isolated from a nitrate- and radionuclide-contaminated groundwater in Russia.</title>
        <authorList>
            <person name="Grouzdev D.S."/>
            <person name="Tourova T.P."/>
            <person name="Goeva M.A."/>
            <person name="Babich T.L."/>
            <person name="Sokolova D.S."/>
            <person name="Abdullin R."/>
            <person name="Poltaraus A.B."/>
            <person name="Toshchakov S.V."/>
            <person name="Nazina T.N."/>
        </authorList>
    </citation>
    <scope>NUCLEOTIDE SEQUENCE [LARGE SCALE GENOMIC DNA]</scope>
    <source>
        <strain evidence="15 16">JR1/69-3-13</strain>
    </source>
</reference>
<evidence type="ECO:0000256" key="3">
    <source>
        <dbReference type="ARBA" id="ARBA00012438"/>
    </source>
</evidence>
<keyword evidence="10" id="KW-0902">Two-component regulatory system</keyword>
<dbReference type="SUPFAM" id="SSF52172">
    <property type="entry name" value="CheY-like"/>
    <property type="match status" value="1"/>
</dbReference>
<dbReference type="Pfam" id="PF00072">
    <property type="entry name" value="Response_reg"/>
    <property type="match status" value="1"/>
</dbReference>
<comment type="catalytic activity">
    <reaction evidence="1">
        <text>ATP + protein L-histidine = ADP + protein N-phospho-L-histidine.</text>
        <dbReference type="EC" id="2.7.13.3"/>
    </reaction>
</comment>
<comment type="subcellular location">
    <subcellularLocation>
        <location evidence="2">Cell membrane</location>
    </subcellularLocation>
</comment>
<dbReference type="EMBL" id="PDNW01000031">
    <property type="protein sequence ID" value="PLC48021.1"/>
    <property type="molecule type" value="Genomic_DNA"/>
</dbReference>
<protein>
    <recommendedName>
        <fullName evidence="3">histidine kinase</fullName>
        <ecNumber evidence="3">2.7.13.3</ecNumber>
    </recommendedName>
</protein>
<proteinExistence type="predicted"/>
<evidence type="ECO:0000259" key="13">
    <source>
        <dbReference type="PROSITE" id="PS50109"/>
    </source>
</evidence>
<evidence type="ECO:0000313" key="15">
    <source>
        <dbReference type="EMBL" id="PLC48021.1"/>
    </source>
</evidence>
<dbReference type="FunFam" id="3.30.565.10:FF:000023">
    <property type="entry name" value="PAS domain-containing sensor histidine kinase"/>
    <property type="match status" value="1"/>
</dbReference>
<evidence type="ECO:0000256" key="7">
    <source>
        <dbReference type="ARBA" id="ARBA00022741"/>
    </source>
</evidence>
<dbReference type="PROSITE" id="PS50110">
    <property type="entry name" value="RESPONSE_REGULATORY"/>
    <property type="match status" value="1"/>
</dbReference>
<evidence type="ECO:0000256" key="8">
    <source>
        <dbReference type="ARBA" id="ARBA00022777"/>
    </source>
</evidence>
<dbReference type="SUPFAM" id="SSF55874">
    <property type="entry name" value="ATPase domain of HSP90 chaperone/DNA topoisomerase II/histidine kinase"/>
    <property type="match status" value="1"/>
</dbReference>
<dbReference type="SMART" id="SM00448">
    <property type="entry name" value="REC"/>
    <property type="match status" value="1"/>
</dbReference>
<feature type="domain" description="Response regulatory" evidence="14">
    <location>
        <begin position="9"/>
        <end position="126"/>
    </location>
</feature>
<evidence type="ECO:0000256" key="9">
    <source>
        <dbReference type="ARBA" id="ARBA00022840"/>
    </source>
</evidence>
<evidence type="ECO:0000256" key="12">
    <source>
        <dbReference type="PROSITE-ProRule" id="PRU00169"/>
    </source>
</evidence>
<keyword evidence="5 12" id="KW-0597">Phosphoprotein</keyword>
<evidence type="ECO:0000256" key="6">
    <source>
        <dbReference type="ARBA" id="ARBA00022679"/>
    </source>
</evidence>
<evidence type="ECO:0000313" key="16">
    <source>
        <dbReference type="Proteomes" id="UP000234190"/>
    </source>
</evidence>
<keyword evidence="7" id="KW-0547">Nucleotide-binding</keyword>
<keyword evidence="9" id="KW-0067">ATP-binding</keyword>
<dbReference type="InterPro" id="IPR001789">
    <property type="entry name" value="Sig_transdc_resp-reg_receiver"/>
</dbReference>
<comment type="caution">
    <text evidence="15">The sequence shown here is derived from an EMBL/GenBank/DDBJ whole genome shotgun (WGS) entry which is preliminary data.</text>
</comment>
<dbReference type="InterPro" id="IPR011006">
    <property type="entry name" value="CheY-like_superfamily"/>
</dbReference>
<dbReference type="Gene3D" id="3.40.50.2300">
    <property type="match status" value="1"/>
</dbReference>
<dbReference type="GO" id="GO:0005886">
    <property type="term" value="C:plasma membrane"/>
    <property type="evidence" value="ECO:0007669"/>
    <property type="project" value="UniProtKB-SubCell"/>
</dbReference>
<dbReference type="GO" id="GO:0000155">
    <property type="term" value="F:phosphorelay sensor kinase activity"/>
    <property type="evidence" value="ECO:0007669"/>
    <property type="project" value="InterPro"/>
</dbReference>